<accession>A0ABU8VLX6</accession>
<keyword evidence="2" id="KW-1185">Reference proteome</keyword>
<protein>
    <submittedName>
        <fullName evidence="1">Aspartate/glutamate racemase family protein</fullName>
    </submittedName>
</protein>
<proteinExistence type="predicted"/>
<comment type="caution">
    <text evidence="1">The sequence shown here is derived from an EMBL/GenBank/DDBJ whole genome shotgun (WGS) entry which is preliminary data.</text>
</comment>
<evidence type="ECO:0000313" key="2">
    <source>
        <dbReference type="Proteomes" id="UP001365846"/>
    </source>
</evidence>
<dbReference type="Proteomes" id="UP001365846">
    <property type="component" value="Unassembled WGS sequence"/>
</dbReference>
<name>A0ABU8VLX6_9BURK</name>
<gene>
    <name evidence="1" type="ORF">WKW77_26535</name>
</gene>
<dbReference type="EMBL" id="JBBKZU010000014">
    <property type="protein sequence ID" value="MEJ8814658.1"/>
    <property type="molecule type" value="Genomic_DNA"/>
</dbReference>
<dbReference type="RefSeq" id="WP_340359888.1">
    <property type="nucleotide sequence ID" value="NZ_JBBKZU010000014.1"/>
</dbReference>
<dbReference type="InterPro" id="IPR001920">
    <property type="entry name" value="Asp/Glu_race"/>
</dbReference>
<reference evidence="1 2" key="1">
    <citation type="submission" date="2024-03" db="EMBL/GenBank/DDBJ databases">
        <title>Novel species of the genus Variovorax.</title>
        <authorList>
            <person name="Liu Q."/>
            <person name="Xin Y.-H."/>
        </authorList>
    </citation>
    <scope>NUCLEOTIDE SEQUENCE [LARGE SCALE GENOMIC DNA]</scope>
    <source>
        <strain evidence="1 2">KACC 18899</strain>
    </source>
</reference>
<dbReference type="Gene3D" id="3.40.50.1860">
    <property type="match status" value="1"/>
</dbReference>
<evidence type="ECO:0000313" key="1">
    <source>
        <dbReference type="EMBL" id="MEJ8814658.1"/>
    </source>
</evidence>
<sequence length="227" mass="24096">MPPFTEPGFLGVLMLDTKFPRPPGDIGNPETFKRAGIPVRYSVVRGASPQRIVRDADVGFLRPFIDAATELANQGAAMLTTSCGFLAAYQDALADAVPVPVITSSILQCRDHAAPGIVTFDAASMSSSILAAARVPAETPVQGIEPGSEFHTRILGNQSQLDLKQAEADVVNAAKALTAAHPEVDTIVLECTNMPPYRRAVAAATGRNVVDIETLLIARWNAEFGSR</sequence>
<organism evidence="1 2">
    <name type="scientific">Variovorax ureilyticus</name>
    <dbReference type="NCBI Taxonomy" id="1836198"/>
    <lineage>
        <taxon>Bacteria</taxon>
        <taxon>Pseudomonadati</taxon>
        <taxon>Pseudomonadota</taxon>
        <taxon>Betaproteobacteria</taxon>
        <taxon>Burkholderiales</taxon>
        <taxon>Comamonadaceae</taxon>
        <taxon>Variovorax</taxon>
    </lineage>
</organism>
<dbReference type="NCBIfam" id="NF005679">
    <property type="entry name" value="PRK07475.1"/>
    <property type="match status" value="1"/>
</dbReference>